<dbReference type="SUPFAM" id="SSF47072">
    <property type="entry name" value="Cysteine alpha-hairpin motif"/>
    <property type="match status" value="1"/>
</dbReference>
<name>A0A7M7HES1_NASVI</name>
<dbReference type="RefSeq" id="XP_008214091.1">
    <property type="nucleotide sequence ID" value="XM_008215869.2"/>
</dbReference>
<organism evidence="1 2">
    <name type="scientific">Nasonia vitripennis</name>
    <name type="common">Parasitic wasp</name>
    <dbReference type="NCBI Taxonomy" id="7425"/>
    <lineage>
        <taxon>Eukaryota</taxon>
        <taxon>Metazoa</taxon>
        <taxon>Ecdysozoa</taxon>
        <taxon>Arthropoda</taxon>
        <taxon>Hexapoda</taxon>
        <taxon>Insecta</taxon>
        <taxon>Pterygota</taxon>
        <taxon>Neoptera</taxon>
        <taxon>Endopterygota</taxon>
        <taxon>Hymenoptera</taxon>
        <taxon>Apocrita</taxon>
        <taxon>Proctotrupomorpha</taxon>
        <taxon>Chalcidoidea</taxon>
        <taxon>Pteromalidae</taxon>
        <taxon>Pteromalinae</taxon>
        <taxon>Nasonia</taxon>
    </lineage>
</organism>
<dbReference type="AlphaFoldDB" id="A0A7M7HES1"/>
<evidence type="ECO:0000313" key="2">
    <source>
        <dbReference type="Proteomes" id="UP000002358"/>
    </source>
</evidence>
<dbReference type="KEGG" id="nvi:100680329"/>
<dbReference type="InterPro" id="IPR009069">
    <property type="entry name" value="Cys_alpha_HP_mot_SF"/>
</dbReference>
<dbReference type="InParanoid" id="A0A7M7HES1"/>
<accession>A0A7M7HES1</accession>
<protein>
    <submittedName>
        <fullName evidence="1">Uncharacterized protein</fullName>
    </submittedName>
</protein>
<dbReference type="SMR" id="A0A7M7HES1"/>
<evidence type="ECO:0000313" key="1">
    <source>
        <dbReference type="EnsemblMetazoa" id="XP_008214091"/>
    </source>
</evidence>
<dbReference type="GeneID" id="100680329"/>
<reference evidence="1" key="1">
    <citation type="submission" date="2021-01" db="UniProtKB">
        <authorList>
            <consortium name="EnsemblMetazoa"/>
        </authorList>
    </citation>
    <scope>IDENTIFICATION</scope>
</reference>
<dbReference type="Proteomes" id="UP000002358">
    <property type="component" value="Chromosome 2"/>
</dbReference>
<sequence length="163" mass="18685">MNWFCRLNMSSEIDCGNDCPETSNSTQIRGMDIGKGMQERIKTGKVNEDRITNYEKEWSKKLECIDQAHTKQNGLTFSEAEGILRKLRKFADGGTPAACPDYKKRVLSCLKKNKNNSLRCGEEVEAFANCVDEMLLKTGRKDYTGYLRSRKPTYTEKFEQFLA</sequence>
<keyword evidence="2" id="KW-1185">Reference proteome</keyword>
<dbReference type="OrthoDB" id="7632276at2759"/>
<dbReference type="EnsemblMetazoa" id="XM_008215869">
    <property type="protein sequence ID" value="XP_008214091"/>
    <property type="gene ID" value="LOC100680329"/>
</dbReference>
<proteinExistence type="predicted"/>